<keyword evidence="4" id="KW-0547">Nucleotide-binding</keyword>
<comment type="caution">
    <text evidence="12">The sequence shown here is derived from an EMBL/GenBank/DDBJ whole genome shotgun (WGS) entry which is preliminary data.</text>
</comment>
<dbReference type="CDD" id="cd05387">
    <property type="entry name" value="BY-kinase"/>
    <property type="match status" value="1"/>
</dbReference>
<dbReference type="InterPro" id="IPR027417">
    <property type="entry name" value="P-loop_NTPase"/>
</dbReference>
<dbReference type="InterPro" id="IPR025669">
    <property type="entry name" value="AAA_dom"/>
</dbReference>
<dbReference type="PANTHER" id="PTHR32309:SF13">
    <property type="entry name" value="FERRIC ENTEROBACTIN TRANSPORT PROTEIN FEPE"/>
    <property type="match status" value="1"/>
</dbReference>
<dbReference type="EC" id="2.7.10.2" evidence="2"/>
<comment type="catalytic activity">
    <reaction evidence="8">
        <text>L-tyrosyl-[protein] + ATP = O-phospho-L-tyrosyl-[protein] + ADP + H(+)</text>
        <dbReference type="Rhea" id="RHEA:10596"/>
        <dbReference type="Rhea" id="RHEA-COMP:10136"/>
        <dbReference type="Rhea" id="RHEA-COMP:20101"/>
        <dbReference type="ChEBI" id="CHEBI:15378"/>
        <dbReference type="ChEBI" id="CHEBI:30616"/>
        <dbReference type="ChEBI" id="CHEBI:46858"/>
        <dbReference type="ChEBI" id="CHEBI:61978"/>
        <dbReference type="ChEBI" id="CHEBI:456216"/>
        <dbReference type="EC" id="2.7.10.2"/>
    </reaction>
</comment>
<evidence type="ECO:0000259" key="11">
    <source>
        <dbReference type="Pfam" id="PF13614"/>
    </source>
</evidence>
<keyword evidence="5" id="KW-0418">Kinase</keyword>
<dbReference type="GO" id="GO:0005886">
    <property type="term" value="C:plasma membrane"/>
    <property type="evidence" value="ECO:0007669"/>
    <property type="project" value="TreeGrafter"/>
</dbReference>
<feature type="transmembrane region" description="Helical" evidence="10">
    <location>
        <begin position="53"/>
        <end position="74"/>
    </location>
</feature>
<sequence>MKNAMANGNLIVPSEDSVRPAQIDLQGHLGDGRPPEEEGVRLGQIVHSLRRQWLASIVLGVLLAVPLAIGAWMVQSPKYISSAYLRISASSSRLAFETAEQSGRNDFNVFKSTQKQLIVTPFVLNKAVAGEGIMELGILKDQENPIEWLQENLIVDFPGNAEILQVSLTSNDRMEAMKLVNAVIEAYQQEVIESEKLARAQRLDSLQKVYNESEINARKKRSDLRKLAETLGTSDKDTLSLAQQGLVQQYALVRSELAQVSFDLMRARGEMEFMMANQPDGAKKNAEVDAEVQLAQHEAPVADEAVEEELPEVPELMLQEAVVTDRLSMQLQAELDLIEAARFTMTDAAYKQHLDRNASAMASLKARMQERRDLLENLIQDRMIQERQEKKEKEKQQLQRQQLAGGLLQGDEDDPMGALKVRVGVLELQEKTLLEEVRNLDKEVRKFGQSSVEVEMMRTEIDGLDAIVQHLGTEIERTKVELRGTPRITLLSEAEPGVLTDRKRPMMITGLATVVGLLLPGGLLVLRDFQKKRLSDLPSTRDELGLEILGTIPKLPRGIVRKPKSIASDLGAFEDQVRDSSDSVAATILRRAVQRKCQVLLVSSAMPREGKSSLACHLSISLGKSGKKVCVVDFDLRRPSMHSIFARPVGPGVGEILAGECKLADAIQATDIPGVEFVPAGVEESSVTLGATSGQLDALFAQLRDAYDFIIVDAGPVLGSPSTRFLAQPEYVDGVIMSTFKDVSQASQVDDAKRVLTSFGAPILGTVLSGYSSGMYYSYSNRPKSQSGSAS</sequence>
<dbReference type="InterPro" id="IPR005702">
    <property type="entry name" value="Wzc-like_C"/>
</dbReference>
<evidence type="ECO:0000256" key="4">
    <source>
        <dbReference type="ARBA" id="ARBA00022741"/>
    </source>
</evidence>
<evidence type="ECO:0000256" key="1">
    <source>
        <dbReference type="ARBA" id="ARBA00007316"/>
    </source>
</evidence>
<keyword evidence="3" id="KW-0808">Transferase</keyword>
<keyword evidence="6" id="KW-0067">ATP-binding</keyword>
<dbReference type="Proteomes" id="UP000237819">
    <property type="component" value="Unassembled WGS sequence"/>
</dbReference>
<keyword evidence="9" id="KW-0175">Coiled coil</keyword>
<feature type="transmembrane region" description="Helical" evidence="10">
    <location>
        <begin position="506"/>
        <end position="526"/>
    </location>
</feature>
<accession>A0A2S8GLW2</accession>
<dbReference type="Pfam" id="PF13614">
    <property type="entry name" value="AAA_31"/>
    <property type="match status" value="1"/>
</dbReference>
<comment type="similarity">
    <text evidence="1">Belongs to the CpsD/CapB family.</text>
</comment>
<evidence type="ECO:0000256" key="9">
    <source>
        <dbReference type="SAM" id="Coils"/>
    </source>
</evidence>
<evidence type="ECO:0000256" key="8">
    <source>
        <dbReference type="ARBA" id="ARBA00051245"/>
    </source>
</evidence>
<keyword evidence="7" id="KW-0829">Tyrosine-protein kinase</keyword>
<evidence type="ECO:0000313" key="12">
    <source>
        <dbReference type="EMBL" id="PQO45426.1"/>
    </source>
</evidence>
<evidence type="ECO:0000256" key="10">
    <source>
        <dbReference type="SAM" id="Phobius"/>
    </source>
</evidence>
<dbReference type="PANTHER" id="PTHR32309">
    <property type="entry name" value="TYROSINE-PROTEIN KINASE"/>
    <property type="match status" value="1"/>
</dbReference>
<dbReference type="GO" id="GO:0004713">
    <property type="term" value="F:protein tyrosine kinase activity"/>
    <property type="evidence" value="ECO:0007669"/>
    <property type="project" value="TreeGrafter"/>
</dbReference>
<proteinExistence type="inferred from homology"/>
<dbReference type="Gene3D" id="3.40.50.300">
    <property type="entry name" value="P-loop containing nucleotide triphosphate hydrolases"/>
    <property type="match status" value="1"/>
</dbReference>
<organism evidence="12 13">
    <name type="scientific">Blastopirellula marina</name>
    <dbReference type="NCBI Taxonomy" id="124"/>
    <lineage>
        <taxon>Bacteria</taxon>
        <taxon>Pseudomonadati</taxon>
        <taxon>Planctomycetota</taxon>
        <taxon>Planctomycetia</taxon>
        <taxon>Pirellulales</taxon>
        <taxon>Pirellulaceae</taxon>
        <taxon>Blastopirellula</taxon>
    </lineage>
</organism>
<evidence type="ECO:0000256" key="2">
    <source>
        <dbReference type="ARBA" id="ARBA00011903"/>
    </source>
</evidence>
<dbReference type="InterPro" id="IPR050445">
    <property type="entry name" value="Bact_polysacc_biosynth/exp"/>
</dbReference>
<keyword evidence="10" id="KW-0812">Transmembrane</keyword>
<feature type="domain" description="AAA" evidence="11">
    <location>
        <begin position="610"/>
        <end position="732"/>
    </location>
</feature>
<evidence type="ECO:0000256" key="7">
    <source>
        <dbReference type="ARBA" id="ARBA00023137"/>
    </source>
</evidence>
<reference evidence="12 13" key="1">
    <citation type="submission" date="2018-02" db="EMBL/GenBank/DDBJ databases">
        <title>Comparative genomes isolates from brazilian mangrove.</title>
        <authorList>
            <person name="Araujo J.E."/>
            <person name="Taketani R.G."/>
            <person name="Silva M.C.P."/>
            <person name="Loureco M.V."/>
            <person name="Andreote F.D."/>
        </authorList>
    </citation>
    <scope>NUCLEOTIDE SEQUENCE [LARGE SCALE GENOMIC DNA]</scope>
    <source>
        <strain evidence="12 13">Nap-Phe MGV</strain>
    </source>
</reference>
<keyword evidence="10" id="KW-1133">Transmembrane helix</keyword>
<dbReference type="SUPFAM" id="SSF52540">
    <property type="entry name" value="P-loop containing nucleoside triphosphate hydrolases"/>
    <property type="match status" value="1"/>
</dbReference>
<evidence type="ECO:0000313" key="13">
    <source>
        <dbReference type="Proteomes" id="UP000237819"/>
    </source>
</evidence>
<evidence type="ECO:0000256" key="5">
    <source>
        <dbReference type="ARBA" id="ARBA00022777"/>
    </source>
</evidence>
<feature type="coiled-coil region" evidence="9">
    <location>
        <begin position="361"/>
        <end position="404"/>
    </location>
</feature>
<evidence type="ECO:0000256" key="3">
    <source>
        <dbReference type="ARBA" id="ARBA00022679"/>
    </source>
</evidence>
<dbReference type="AlphaFoldDB" id="A0A2S8GLW2"/>
<keyword evidence="10" id="KW-0472">Membrane</keyword>
<name>A0A2S8GLW2_9BACT</name>
<gene>
    <name evidence="12" type="ORF">C5Y93_13320</name>
</gene>
<dbReference type="EMBL" id="PUHZ01000014">
    <property type="protein sequence ID" value="PQO45426.1"/>
    <property type="molecule type" value="Genomic_DNA"/>
</dbReference>
<protein>
    <recommendedName>
        <fullName evidence="2">non-specific protein-tyrosine kinase</fullName>
        <ecNumber evidence="2">2.7.10.2</ecNumber>
    </recommendedName>
</protein>
<evidence type="ECO:0000256" key="6">
    <source>
        <dbReference type="ARBA" id="ARBA00022840"/>
    </source>
</evidence>